<feature type="compositionally biased region" description="Polar residues" evidence="1">
    <location>
        <begin position="57"/>
        <end position="69"/>
    </location>
</feature>
<keyword evidence="2" id="KW-0812">Transmembrane</keyword>
<proteinExistence type="predicted"/>
<feature type="region of interest" description="Disordered" evidence="1">
    <location>
        <begin position="40"/>
        <end position="69"/>
    </location>
</feature>
<comment type="caution">
    <text evidence="3">The sequence shown here is derived from an EMBL/GenBank/DDBJ whole genome shotgun (WGS) entry which is preliminary data.</text>
</comment>
<accession>A0A3S1AKQ9</accession>
<gene>
    <name evidence="3" type="ORF">PCC6912_24830</name>
</gene>
<evidence type="ECO:0000313" key="3">
    <source>
        <dbReference type="EMBL" id="RUR83109.1"/>
    </source>
</evidence>
<feature type="transmembrane region" description="Helical" evidence="2">
    <location>
        <begin position="103"/>
        <end position="121"/>
    </location>
</feature>
<organism evidence="3 4">
    <name type="scientific">Chlorogloeopsis fritschii PCC 6912</name>
    <dbReference type="NCBI Taxonomy" id="211165"/>
    <lineage>
        <taxon>Bacteria</taxon>
        <taxon>Bacillati</taxon>
        <taxon>Cyanobacteriota</taxon>
        <taxon>Cyanophyceae</taxon>
        <taxon>Nostocales</taxon>
        <taxon>Chlorogloeopsidaceae</taxon>
        <taxon>Chlorogloeopsis</taxon>
    </lineage>
</organism>
<evidence type="ECO:0008006" key="5">
    <source>
        <dbReference type="Google" id="ProtNLM"/>
    </source>
</evidence>
<keyword evidence="2" id="KW-1133">Transmembrane helix</keyword>
<dbReference type="Proteomes" id="UP000268857">
    <property type="component" value="Unassembled WGS sequence"/>
</dbReference>
<sequence length="206" mass="22828">MAVARKLDVSTKRSWFRRGGSLSGGSTTREQRLKSLRTATAKALPTKSSQRQRRSLQNKSAPATQFKDSAGAVTTTAVSDLSKQGTAPLWLLRLYTLYRHSSVMTFLLVAAMLVVYGWTVYSQQIWSQTYRKLQTLQREERQLTTNNEVLKNQMAQEAQTSAAGLVTPSPTGTVFLRPAPESSNSEVPNATFNAEPQQQKLTPVGY</sequence>
<keyword evidence="2" id="KW-0472">Membrane</keyword>
<dbReference type="OrthoDB" id="424231at2"/>
<feature type="region of interest" description="Disordered" evidence="1">
    <location>
        <begin position="160"/>
        <end position="206"/>
    </location>
</feature>
<dbReference type="STRING" id="211165.GCA_000317285_00502"/>
<evidence type="ECO:0000256" key="2">
    <source>
        <dbReference type="SAM" id="Phobius"/>
    </source>
</evidence>
<protein>
    <recommendedName>
        <fullName evidence="5">Cell division protein FtsL</fullName>
    </recommendedName>
</protein>
<evidence type="ECO:0000313" key="4">
    <source>
        <dbReference type="Proteomes" id="UP000268857"/>
    </source>
</evidence>
<dbReference type="AlphaFoldDB" id="A0A3S1AKQ9"/>
<dbReference type="RefSeq" id="WP_016873083.1">
    <property type="nucleotide sequence ID" value="NZ_AJLN01000037.1"/>
</dbReference>
<dbReference type="EMBL" id="RSCJ01000008">
    <property type="protein sequence ID" value="RUR83109.1"/>
    <property type="molecule type" value="Genomic_DNA"/>
</dbReference>
<name>A0A3S1AKQ9_CHLFR</name>
<evidence type="ECO:0000256" key="1">
    <source>
        <dbReference type="SAM" id="MobiDB-lite"/>
    </source>
</evidence>
<feature type="compositionally biased region" description="Polar residues" evidence="1">
    <location>
        <begin position="181"/>
        <end position="206"/>
    </location>
</feature>
<reference evidence="3 4" key="1">
    <citation type="journal article" date="2019" name="Genome Biol. Evol.">
        <title>Day and night: Metabolic profiles and evolutionary relationships of six axenic non-marine cyanobacteria.</title>
        <authorList>
            <person name="Will S.E."/>
            <person name="Henke P."/>
            <person name="Boedeker C."/>
            <person name="Huang S."/>
            <person name="Brinkmann H."/>
            <person name="Rohde M."/>
            <person name="Jarek M."/>
            <person name="Friedl T."/>
            <person name="Seufert S."/>
            <person name="Schumacher M."/>
            <person name="Overmann J."/>
            <person name="Neumann-Schaal M."/>
            <person name="Petersen J."/>
        </authorList>
    </citation>
    <scope>NUCLEOTIDE SEQUENCE [LARGE SCALE GENOMIC DNA]</scope>
    <source>
        <strain evidence="3 4">PCC 6912</strain>
    </source>
</reference>
<keyword evidence="4" id="KW-1185">Reference proteome</keyword>
<feature type="compositionally biased region" description="Polar residues" evidence="1">
    <location>
        <begin position="160"/>
        <end position="172"/>
    </location>
</feature>